<evidence type="ECO:0000313" key="5">
    <source>
        <dbReference type="Proteomes" id="UP000756921"/>
    </source>
</evidence>
<keyword evidence="2" id="KW-0472">Membrane</keyword>
<gene>
    <name evidence="4" type="ORF">PMIN01_12063</name>
    <name evidence="3" type="ORF">PMIN01_13322</name>
</gene>
<feature type="region of interest" description="Disordered" evidence="1">
    <location>
        <begin position="151"/>
        <end position="178"/>
    </location>
</feature>
<dbReference type="Proteomes" id="UP000756921">
    <property type="component" value="Unassembled WGS sequence"/>
</dbReference>
<protein>
    <submittedName>
        <fullName evidence="3">Uncharacterized protein</fullName>
    </submittedName>
</protein>
<evidence type="ECO:0000256" key="2">
    <source>
        <dbReference type="SAM" id="Phobius"/>
    </source>
</evidence>
<evidence type="ECO:0000313" key="3">
    <source>
        <dbReference type="EMBL" id="KAF9728494.1"/>
    </source>
</evidence>
<feature type="transmembrane region" description="Helical" evidence="2">
    <location>
        <begin position="58"/>
        <end position="80"/>
    </location>
</feature>
<dbReference type="EMBL" id="WJXW01000015">
    <property type="protein sequence ID" value="KAF9730130.1"/>
    <property type="molecule type" value="Genomic_DNA"/>
</dbReference>
<accession>A0A9P6G672</accession>
<keyword evidence="2" id="KW-0812">Transmembrane</keyword>
<comment type="caution">
    <text evidence="3">The sequence shown here is derived from an EMBL/GenBank/DDBJ whole genome shotgun (WGS) entry which is preliminary data.</text>
</comment>
<keyword evidence="5" id="KW-1185">Reference proteome</keyword>
<proteinExistence type="predicted"/>
<sequence>MAPCSRIHDIVWTVYARSAIEARQSASILLRHPILRAGPSFVMCLLIVDAGHGSQEDLVLVPALHATLFGLFSIPCNLLASRDYVWGPASAAGIAVGAVSASTFAALLMWKQASKSRPKGGVASLQSRRGPLQAVCTPRSDIEHQMSALLLSPEPPEDDSSFRIDMPSVPEARKPFKG</sequence>
<name>A0A9P6G672_9PLEO</name>
<organism evidence="3 5">
    <name type="scientific">Paraphaeosphaeria minitans</name>
    <dbReference type="NCBI Taxonomy" id="565426"/>
    <lineage>
        <taxon>Eukaryota</taxon>
        <taxon>Fungi</taxon>
        <taxon>Dikarya</taxon>
        <taxon>Ascomycota</taxon>
        <taxon>Pezizomycotina</taxon>
        <taxon>Dothideomycetes</taxon>
        <taxon>Pleosporomycetidae</taxon>
        <taxon>Pleosporales</taxon>
        <taxon>Massarineae</taxon>
        <taxon>Didymosphaeriaceae</taxon>
        <taxon>Paraphaeosphaeria</taxon>
    </lineage>
</organism>
<feature type="transmembrane region" description="Helical" evidence="2">
    <location>
        <begin position="86"/>
        <end position="110"/>
    </location>
</feature>
<dbReference type="EMBL" id="WJXW01000019">
    <property type="protein sequence ID" value="KAF9728494.1"/>
    <property type="molecule type" value="Genomic_DNA"/>
</dbReference>
<evidence type="ECO:0000256" key="1">
    <source>
        <dbReference type="SAM" id="MobiDB-lite"/>
    </source>
</evidence>
<reference evidence="3" key="1">
    <citation type="journal article" date="2020" name="Mol. Plant Microbe Interact.">
        <title>Genome Sequence of the Biocontrol Agent Coniothyrium minitans strain Conio (IMI 134523).</title>
        <authorList>
            <person name="Patel D."/>
            <person name="Shittu T.A."/>
            <person name="Baroncelli R."/>
            <person name="Muthumeenakshi S."/>
            <person name="Osborne T.H."/>
            <person name="Janganan T.K."/>
            <person name="Sreenivasaprasad S."/>
        </authorList>
    </citation>
    <scope>NUCLEOTIDE SEQUENCE</scope>
    <source>
        <strain evidence="3">Conio</strain>
    </source>
</reference>
<dbReference type="AlphaFoldDB" id="A0A9P6G672"/>
<evidence type="ECO:0000313" key="4">
    <source>
        <dbReference type="EMBL" id="KAF9730130.1"/>
    </source>
</evidence>
<keyword evidence="2" id="KW-1133">Transmembrane helix</keyword>